<sequence>MEDKNQSQGVIQLSLAMLISGTIGLFVVESGQSAINAVFFRCLIGGGVLLA</sequence>
<accession>F3CCX7</accession>
<keyword evidence="1" id="KW-0812">Transmembrane</keyword>
<protein>
    <recommendedName>
        <fullName evidence="4">EamA domain-containing protein</fullName>
    </recommendedName>
</protein>
<organism evidence="2 3">
    <name type="scientific">Pseudomonas savastanoi pv. glycinea str. race 4</name>
    <dbReference type="NCBI Taxonomy" id="875330"/>
    <lineage>
        <taxon>Bacteria</taxon>
        <taxon>Pseudomonadati</taxon>
        <taxon>Pseudomonadota</taxon>
        <taxon>Gammaproteobacteria</taxon>
        <taxon>Pseudomonadales</taxon>
        <taxon>Pseudomonadaceae</taxon>
        <taxon>Pseudomonas</taxon>
    </lineage>
</organism>
<evidence type="ECO:0008006" key="4">
    <source>
        <dbReference type="Google" id="ProtNLM"/>
    </source>
</evidence>
<feature type="non-terminal residue" evidence="2">
    <location>
        <position position="51"/>
    </location>
</feature>
<gene>
    <name evidence="2" type="ORF">Pgy4_29380</name>
</gene>
<reference evidence="2 3" key="1">
    <citation type="journal article" date="2011" name="PLoS Pathog.">
        <title>Dynamic evolution of pathogenicity revealed by sequencing and comparative genomics of 19 Pseudomonas syringae isolates.</title>
        <authorList>
            <person name="Baltrus D.A."/>
            <person name="Nishimura M.T."/>
            <person name="Romanchuk A."/>
            <person name="Chang J.H."/>
            <person name="Mukhtar M.S."/>
            <person name="Cherkis K."/>
            <person name="Roach J."/>
            <person name="Grant S.R."/>
            <person name="Jones C.D."/>
            <person name="Dangl J.L."/>
        </authorList>
    </citation>
    <scope>NUCLEOTIDE SEQUENCE [LARGE SCALE GENOMIC DNA]</scope>
    <source>
        <strain evidence="3">race 4</strain>
    </source>
</reference>
<comment type="caution">
    <text evidence="2">The sequence shown here is derived from an EMBL/GenBank/DDBJ whole genome shotgun (WGS) entry which is preliminary data.</text>
</comment>
<evidence type="ECO:0000256" key="1">
    <source>
        <dbReference type="SAM" id="Phobius"/>
    </source>
</evidence>
<dbReference type="Proteomes" id="UP000005466">
    <property type="component" value="Unassembled WGS sequence"/>
</dbReference>
<keyword evidence="1" id="KW-1133">Transmembrane helix</keyword>
<evidence type="ECO:0000313" key="2">
    <source>
        <dbReference type="EMBL" id="EGH17119.1"/>
    </source>
</evidence>
<proteinExistence type="predicted"/>
<name>F3CCX7_PSESG</name>
<evidence type="ECO:0000313" key="3">
    <source>
        <dbReference type="Proteomes" id="UP000005466"/>
    </source>
</evidence>
<dbReference type="AlphaFoldDB" id="F3CCX7"/>
<dbReference type="HOGENOM" id="CLU_3111197_0_0_6"/>
<feature type="transmembrane region" description="Helical" evidence="1">
    <location>
        <begin position="9"/>
        <end position="28"/>
    </location>
</feature>
<keyword evidence="1" id="KW-0472">Membrane</keyword>
<dbReference type="EMBL" id="ADWY01001522">
    <property type="protein sequence ID" value="EGH17119.1"/>
    <property type="molecule type" value="Genomic_DNA"/>
</dbReference>